<evidence type="ECO:0000259" key="5">
    <source>
        <dbReference type="Pfam" id="PF25023"/>
    </source>
</evidence>
<sequence length="2012" mass="216250">MFLARVHGRTARALAPVLAIVLMADAVHVAPRPATAAPTGGRPAVAESREPVRGTVAPVRPRPASWLVPAAPARATWPKPATAVLTASGATARVGDLPVRITPVRPAAPGSRSATAPPVRVEVLGQDAARAAGVRGVLVRLTPVGGRSTVRLSIGYADFAAAYGGDFGARLRLLGVPSRNDTAARTVTAEMPTDGLFALAAGDASSQGDYAATPLSPSAKWSVAPSSGAFAWAYPMRTPPVPGGLAPNVELSYSSQIVDGRTAATNNQGSWVGEGFGYEPGYIERSYKTCEDDGHDGMYDQCWAGDVVQIVLNGRSTQLVRDDESGAWRLRDDDGSRVEALTDADTGNGDNDGEHWRVTTLDGTQYHFGLNRLPGWSSGAEETASTWTVPVFGDDAGEPCYSATFADASCRQAWRWNLDYVTDPHGNAMAYFYGRETNHYAQRGRTDVDGVAYHRGGYLKRVDYGLRDGQAYAAPPARVLFATAERCIPSGAITCAAGQLTEENARHWPDVPWDRNCATGVKCQAEQKAPTFWTRMRLTKVTTQARVGGALADVDSWSLTHVFTDNGDASRSLWLSQITHAAGTLTLPSLDLEPRQLANRVDGPDDGISGLIRPRLAAIYTESGGQTVVNYAATECALGSLPSPGDSTKRCFPVKWSPPGTDEPITDWFHKYVVAEVIETDRTGGNGDMVTRYEYLGDAGWRYAEPDGISEAKYRTWSDWRGYGKVRVRGGDGQTMTTRTEYTYLRGLNGNKDPGGGTREVSVADSTGTEYVDHEHLSGHQLESAVYNGSAVVSKMITTPWSNVTATATPSWGMVKAHLVRTATTLGFAALSTGGWRQMRATATYDPSLGRLTRNEDLGDVSTAADDRCTRISHADNAAAWLRASTSRVETVAVACDASVDRRTKVISDERAFFDGQGFGATPTKGDVTTVQKLATHDGTAASYLTVEKRTFDAFGRPLTLTDAAGATTITEYTETGGLTTRTRQTNALRHAQTVEYNPARGQRTAQADPNGKTVHQEYDALGRLVSVWMPDRPKDKSPSLRYTYTVRADAPVTLKVEWITNAGGYQVEYQLFDGLLRPRQTQAPGPDGGRVVTDTYHNAIGKVARTNGTYYAAGAPAGQLLVVPGGAVDRQTIFVYDGAARATAEITAVAGEELWRTTTTYDGDRTHVDPPAGQTPTTTIGDTRNNTLELRQYHGDAPTGPYDATRYTYTPAGHTATVTDAAGNVWRYGYDQRGRKVAAEDPDAGSISYGYDDLDRLTSVTDGRGLTRTTTYDALGRKTAVHEGNTQLAGWTYDTVHVGQLSYAQRFAGGSTYTTAYPLRDDFYRPRVTRYIIPAAEGVLAGTYDFSTTYNMDGTAQGIALPAAGGLPAESIAYSYDGLRRRTKVTSNLASYVTSALYDQTGHLRQVELTAGGPKTWITYGMERGTERLVRSQVHRELGGVTTEQSDVRIGYDPGGNVTALVDTPAAGEPDAQCFAYDHLRRLTEARATGYTDPQACANAPAPAGPAPYHHSYTYDKTGNRLTETLHGIAEAADTVREYEYPAAGQKQPHTLTGIKTTMDGAETAGSYRYDPAGNTVERPGVTGQQTLNWDAEGHLTSVTEGGRTTSFVYDPDGNRLLRREPGVTTLYLGGMELRLDTATRVVAGTRYYDLGGGARAVRTPAGVSFLAGDHLNTAQVTVDAASGQITRRRTTPFGAVRGSPPAAWPGEKGFVGGAIDASTGLTHLGAREYDPAIGRFISIDPIMDDKDPQQIHGYSYSNNNPTTLSDPDGLLPAPLDPSDPNGFADTSQGTPQKGSDPAHGTAIALRLANLQRMYPHARISHDIQGDRHGADLICWDCVPGEVWVWEFKTAKEYRNHSKAVRTQLDGYLNDIKNDPRAEGRNVIRGPMFDPAQETGANRADSRELITVKNVEEDGIQVYDRTRFRDKVDSKMRQKTDDAYEVASDAQYDADAYLDVLVHPADPGAVRSDPVGDTLVTGAVVVTTVVVGAAACVFLCVTAGAAAVTTWVLAA</sequence>
<keyword evidence="4" id="KW-0732">Signal</keyword>
<feature type="compositionally biased region" description="Low complexity" evidence="2">
    <location>
        <begin position="1766"/>
        <end position="1782"/>
    </location>
</feature>
<keyword evidence="7" id="KW-1185">Reference proteome</keyword>
<dbReference type="InterPro" id="IPR050708">
    <property type="entry name" value="T6SS_VgrG/RHS"/>
</dbReference>
<keyword evidence="3" id="KW-0812">Transmembrane</keyword>
<proteinExistence type="predicted"/>
<feature type="domain" description="Teneurin-like YD-shell" evidence="5">
    <location>
        <begin position="1511"/>
        <end position="1763"/>
    </location>
</feature>
<feature type="transmembrane region" description="Helical" evidence="3">
    <location>
        <begin position="1986"/>
        <end position="2011"/>
    </location>
</feature>
<keyword evidence="3" id="KW-1133">Transmembrane helix</keyword>
<accession>A0ABQ5RA53</accession>
<evidence type="ECO:0000256" key="1">
    <source>
        <dbReference type="ARBA" id="ARBA00022737"/>
    </source>
</evidence>
<dbReference type="NCBIfam" id="TIGR01643">
    <property type="entry name" value="YD_repeat_2x"/>
    <property type="match status" value="4"/>
</dbReference>
<dbReference type="Pfam" id="PF05593">
    <property type="entry name" value="RHS_repeat"/>
    <property type="match status" value="3"/>
</dbReference>
<dbReference type="NCBIfam" id="TIGR03696">
    <property type="entry name" value="Rhs_assc_core"/>
    <property type="match status" value="1"/>
</dbReference>
<evidence type="ECO:0000313" key="6">
    <source>
        <dbReference type="EMBL" id="GLI02451.1"/>
    </source>
</evidence>
<feature type="compositionally biased region" description="Polar residues" evidence="2">
    <location>
        <begin position="1786"/>
        <end position="1795"/>
    </location>
</feature>
<dbReference type="Proteomes" id="UP001144280">
    <property type="component" value="Unassembled WGS sequence"/>
</dbReference>
<dbReference type="Gene3D" id="2.180.10.10">
    <property type="entry name" value="RHS repeat-associated core"/>
    <property type="match status" value="2"/>
</dbReference>
<dbReference type="InterPro" id="IPR056823">
    <property type="entry name" value="TEN-like_YD-shell"/>
</dbReference>
<evidence type="ECO:0000313" key="7">
    <source>
        <dbReference type="Proteomes" id="UP001144280"/>
    </source>
</evidence>
<protein>
    <submittedName>
        <fullName evidence="6">Type IV secretion protein Rhs</fullName>
    </submittedName>
</protein>
<reference evidence="6" key="1">
    <citation type="submission" date="2022-12" db="EMBL/GenBank/DDBJ databases">
        <title>New Phytohabitans aurantiacus sp. RD004123 nov., an actinomycete isolated from soil.</title>
        <authorList>
            <person name="Triningsih D.W."/>
            <person name="Harunari E."/>
            <person name="Igarashi Y."/>
        </authorList>
    </citation>
    <scope>NUCLEOTIDE SEQUENCE</scope>
    <source>
        <strain evidence="6">RD004123</strain>
    </source>
</reference>
<dbReference type="EMBL" id="BSDI01000062">
    <property type="protein sequence ID" value="GLI02451.1"/>
    <property type="molecule type" value="Genomic_DNA"/>
</dbReference>
<comment type="caution">
    <text evidence="6">The sequence shown here is derived from an EMBL/GenBank/DDBJ whole genome shotgun (WGS) entry which is preliminary data.</text>
</comment>
<keyword evidence="1" id="KW-0677">Repeat</keyword>
<evidence type="ECO:0000256" key="3">
    <source>
        <dbReference type="SAM" id="Phobius"/>
    </source>
</evidence>
<feature type="region of interest" description="Disordered" evidence="2">
    <location>
        <begin position="32"/>
        <end position="57"/>
    </location>
</feature>
<feature type="compositionally biased region" description="Low complexity" evidence="2">
    <location>
        <begin position="32"/>
        <end position="46"/>
    </location>
</feature>
<dbReference type="PANTHER" id="PTHR32305">
    <property type="match status" value="1"/>
</dbReference>
<feature type="chain" id="PRO_5045750658" evidence="4">
    <location>
        <begin position="37"/>
        <end position="2012"/>
    </location>
</feature>
<dbReference type="InterPro" id="IPR006530">
    <property type="entry name" value="YD"/>
</dbReference>
<name>A0ABQ5RA53_9ACTN</name>
<dbReference type="InterPro" id="IPR031325">
    <property type="entry name" value="RHS_repeat"/>
</dbReference>
<dbReference type="PANTHER" id="PTHR32305:SF17">
    <property type="entry name" value="TRNA NUCLEASE WAPA"/>
    <property type="match status" value="1"/>
</dbReference>
<dbReference type="RefSeq" id="WP_281903948.1">
    <property type="nucleotide sequence ID" value="NZ_BSDI01000062.1"/>
</dbReference>
<evidence type="ECO:0000256" key="2">
    <source>
        <dbReference type="SAM" id="MobiDB-lite"/>
    </source>
</evidence>
<feature type="signal peptide" evidence="4">
    <location>
        <begin position="1"/>
        <end position="36"/>
    </location>
</feature>
<evidence type="ECO:0000256" key="4">
    <source>
        <dbReference type="SAM" id="SignalP"/>
    </source>
</evidence>
<dbReference type="Pfam" id="PF25023">
    <property type="entry name" value="TEN_YD-shell"/>
    <property type="match status" value="1"/>
</dbReference>
<keyword evidence="3" id="KW-0472">Membrane</keyword>
<feature type="region of interest" description="Disordered" evidence="2">
    <location>
        <begin position="1750"/>
        <end position="1801"/>
    </location>
</feature>
<feature type="region of interest" description="Disordered" evidence="2">
    <location>
        <begin position="1162"/>
        <end position="1183"/>
    </location>
</feature>
<organism evidence="6 7">
    <name type="scientific">Phytohabitans aurantiacus</name>
    <dbReference type="NCBI Taxonomy" id="3016789"/>
    <lineage>
        <taxon>Bacteria</taxon>
        <taxon>Bacillati</taxon>
        <taxon>Actinomycetota</taxon>
        <taxon>Actinomycetes</taxon>
        <taxon>Micromonosporales</taxon>
        <taxon>Micromonosporaceae</taxon>
    </lineage>
</organism>
<gene>
    <name evidence="6" type="ORF">Pa4123_77290</name>
</gene>
<dbReference type="InterPro" id="IPR022385">
    <property type="entry name" value="Rhs_assc_core"/>
</dbReference>